<dbReference type="Proteomes" id="UP000245712">
    <property type="component" value="Unassembled WGS sequence"/>
</dbReference>
<name>A0ABX5K759_9BURK</name>
<evidence type="ECO:0000313" key="3">
    <source>
        <dbReference type="Proteomes" id="UP000245712"/>
    </source>
</evidence>
<gene>
    <name evidence="2" type="ORF">C7402_14018</name>
</gene>
<accession>A0ABX5K759</accession>
<keyword evidence="1" id="KW-1133">Transmembrane helix</keyword>
<proteinExistence type="predicted"/>
<protein>
    <submittedName>
        <fullName evidence="2">Uncharacterized protein</fullName>
    </submittedName>
</protein>
<evidence type="ECO:0000256" key="1">
    <source>
        <dbReference type="SAM" id="Phobius"/>
    </source>
</evidence>
<dbReference type="EMBL" id="QEOB01000040">
    <property type="protein sequence ID" value="PVX61369.1"/>
    <property type="molecule type" value="Genomic_DNA"/>
</dbReference>
<comment type="caution">
    <text evidence="2">The sequence shown here is derived from an EMBL/GenBank/DDBJ whole genome shotgun (WGS) entry which is preliminary data.</text>
</comment>
<sequence>MRAAPAARTRFVIHTGTPDMPHPSTAKAEPLTEAYADCAAYCPLVSLLASAPGVLIVSFIVFFACFL</sequence>
<evidence type="ECO:0000313" key="2">
    <source>
        <dbReference type="EMBL" id="PVX61369.1"/>
    </source>
</evidence>
<reference evidence="2 3" key="1">
    <citation type="submission" date="2018-05" db="EMBL/GenBank/DDBJ databases">
        <title>Genomic Encyclopedia of Type Strains, Phase IV (KMG-V): Genome sequencing to study the core and pangenomes of soil and plant-associated prokaryotes.</title>
        <authorList>
            <person name="Whitman W."/>
        </authorList>
    </citation>
    <scope>NUCLEOTIDE SEQUENCE [LARGE SCALE GENOMIC DNA]</scope>
    <source>
        <strain evidence="2 3">SCZa-39</strain>
    </source>
</reference>
<keyword evidence="1" id="KW-0812">Transmembrane</keyword>
<feature type="transmembrane region" description="Helical" evidence="1">
    <location>
        <begin position="44"/>
        <end position="66"/>
    </location>
</feature>
<keyword evidence="3" id="KW-1185">Reference proteome</keyword>
<keyword evidence="1" id="KW-0472">Membrane</keyword>
<organism evidence="2 3">
    <name type="scientific">Paraburkholderia unamae</name>
    <dbReference type="NCBI Taxonomy" id="219649"/>
    <lineage>
        <taxon>Bacteria</taxon>
        <taxon>Pseudomonadati</taxon>
        <taxon>Pseudomonadota</taxon>
        <taxon>Betaproteobacteria</taxon>
        <taxon>Burkholderiales</taxon>
        <taxon>Burkholderiaceae</taxon>
        <taxon>Paraburkholderia</taxon>
    </lineage>
</organism>